<feature type="transmembrane region" description="Helical" evidence="5">
    <location>
        <begin position="130"/>
        <end position="150"/>
    </location>
</feature>
<evidence type="ECO:0000313" key="7">
    <source>
        <dbReference type="Proteomes" id="UP001152759"/>
    </source>
</evidence>
<dbReference type="PANTHER" id="PTHR20661:SF0">
    <property type="entry name" value="PHOSPHATIDYLINOSITOL-GLYCAN BIOSYNTHESIS CLASS W PROTEIN"/>
    <property type="match status" value="1"/>
</dbReference>
<keyword evidence="3 5" id="KW-1133">Transmembrane helix</keyword>
<evidence type="ECO:0000313" key="6">
    <source>
        <dbReference type="EMBL" id="CAH0387912.1"/>
    </source>
</evidence>
<organism evidence="6 7">
    <name type="scientific">Bemisia tabaci</name>
    <name type="common">Sweetpotato whitefly</name>
    <name type="synonym">Aleurodes tabaci</name>
    <dbReference type="NCBI Taxonomy" id="7038"/>
    <lineage>
        <taxon>Eukaryota</taxon>
        <taxon>Metazoa</taxon>
        <taxon>Ecdysozoa</taxon>
        <taxon>Arthropoda</taxon>
        <taxon>Hexapoda</taxon>
        <taxon>Insecta</taxon>
        <taxon>Pterygota</taxon>
        <taxon>Neoptera</taxon>
        <taxon>Paraneoptera</taxon>
        <taxon>Hemiptera</taxon>
        <taxon>Sternorrhyncha</taxon>
        <taxon>Aleyrodoidea</taxon>
        <taxon>Aleyrodidae</taxon>
        <taxon>Aleyrodinae</taxon>
        <taxon>Bemisia</taxon>
    </lineage>
</organism>
<feature type="transmembrane region" description="Helical" evidence="5">
    <location>
        <begin position="405"/>
        <end position="424"/>
    </location>
</feature>
<gene>
    <name evidence="6" type="ORF">BEMITA_LOCUS6870</name>
</gene>
<keyword evidence="4 5" id="KW-0472">Membrane</keyword>
<dbReference type="GO" id="GO:0032216">
    <property type="term" value="F:glucosaminyl-phosphatidylinositol O-acyltransferase activity"/>
    <property type="evidence" value="ECO:0007669"/>
    <property type="project" value="TreeGrafter"/>
</dbReference>
<feature type="transmembrane region" description="Helical" evidence="5">
    <location>
        <begin position="326"/>
        <end position="348"/>
    </location>
</feature>
<dbReference type="Pfam" id="PF06423">
    <property type="entry name" value="GWT1"/>
    <property type="match status" value="1"/>
</dbReference>
<comment type="similarity">
    <text evidence="5">Belongs to the PIGW family.</text>
</comment>
<comment type="pathway">
    <text evidence="5">Glycolipid biosynthesis; glycosylphosphatidylinositol-anchor biosynthesis.</text>
</comment>
<dbReference type="GO" id="GO:0006506">
    <property type="term" value="P:GPI anchor biosynthetic process"/>
    <property type="evidence" value="ECO:0007669"/>
    <property type="project" value="UniProtKB-KW"/>
</dbReference>
<feature type="transmembrane region" description="Helical" evidence="5">
    <location>
        <begin position="165"/>
        <end position="185"/>
    </location>
</feature>
<keyword evidence="2 5" id="KW-0812">Transmembrane</keyword>
<reference evidence="6" key="1">
    <citation type="submission" date="2021-12" db="EMBL/GenBank/DDBJ databases">
        <authorList>
            <person name="King R."/>
        </authorList>
    </citation>
    <scope>NUCLEOTIDE SEQUENCE</scope>
</reference>
<keyword evidence="5" id="KW-0808">Transferase</keyword>
<keyword evidence="5" id="KW-0337">GPI-anchor biosynthesis</keyword>
<dbReference type="InterPro" id="IPR009447">
    <property type="entry name" value="PIGW/GWT1"/>
</dbReference>
<feature type="transmembrane region" description="Helical" evidence="5">
    <location>
        <begin position="297"/>
        <end position="314"/>
    </location>
</feature>
<evidence type="ECO:0000256" key="4">
    <source>
        <dbReference type="ARBA" id="ARBA00023136"/>
    </source>
</evidence>
<feature type="transmembrane region" description="Helical" evidence="5">
    <location>
        <begin position="197"/>
        <end position="217"/>
    </location>
</feature>
<dbReference type="EC" id="2.3.-.-" evidence="5"/>
<feature type="transmembrane region" description="Helical" evidence="5">
    <location>
        <begin position="28"/>
        <end position="51"/>
    </location>
</feature>
<evidence type="ECO:0000256" key="1">
    <source>
        <dbReference type="ARBA" id="ARBA00004141"/>
    </source>
</evidence>
<protein>
    <recommendedName>
        <fullName evidence="5">Phosphatidylinositol-glycan biosynthesis class W protein</fullName>
        <ecNumber evidence="5">2.3.-.-</ecNumber>
    </recommendedName>
</protein>
<feature type="transmembrane region" description="Helical" evidence="5">
    <location>
        <begin position="63"/>
        <end position="84"/>
    </location>
</feature>
<keyword evidence="5" id="KW-0256">Endoplasmic reticulum</keyword>
<dbReference type="EMBL" id="OU963865">
    <property type="protein sequence ID" value="CAH0387912.1"/>
    <property type="molecule type" value="Genomic_DNA"/>
</dbReference>
<feature type="transmembrane region" description="Helical" evidence="5">
    <location>
        <begin position="363"/>
        <end position="384"/>
    </location>
</feature>
<sequence length="465" mass="53618">MNQDVNVMAAEIIERKVEKEFSTISETFYMLTMPCFILLFLEMLINVLMVHNNLDSLKTTLRFPLEFVLEHGILILPVLLASTVYSNSVVSIFTTVVLLCFTFLLWNVLDNKNKASINDLIILPVANQQVYITYFRSIVLIFSGMVILAVDFNFFPHRFTKTETVGYSVMDAGVGLFIVSNAIVSRFPNHEENIVKVAKNIFPLLILGIGRYVSVIICDYHVNVKEYGTHWNFFITLAVVKLASFIIFKLSNFKVLNVFFISSSLLLIHQYLLNYGVRDWVFSEIEREDFIVANREGIVSALGYEILYLFGILLKQYFPLKDQAYSIIDMLSTLFPMSIVFMMLHLYFDGVDPISRRVINASYIFWILILASAMLLICLVIEIFNKIIFNKELKEKFRISLLLEAVNHNSLFYFLICNLFTGFINMSMDTSKVNVLNSFVLVFSYVCFVNLIICILFVNNIKLRL</sequence>
<evidence type="ECO:0000256" key="3">
    <source>
        <dbReference type="ARBA" id="ARBA00022989"/>
    </source>
</evidence>
<dbReference type="GO" id="GO:0072659">
    <property type="term" value="P:protein localization to plasma membrane"/>
    <property type="evidence" value="ECO:0007669"/>
    <property type="project" value="TreeGrafter"/>
</dbReference>
<accession>A0A9P0AAY8</accession>
<feature type="transmembrane region" description="Helical" evidence="5">
    <location>
        <begin position="436"/>
        <end position="458"/>
    </location>
</feature>
<feature type="transmembrane region" description="Helical" evidence="5">
    <location>
        <begin position="229"/>
        <end position="248"/>
    </location>
</feature>
<dbReference type="AlphaFoldDB" id="A0A9P0AAY8"/>
<feature type="transmembrane region" description="Helical" evidence="5">
    <location>
        <begin position="255"/>
        <end position="277"/>
    </location>
</feature>
<dbReference type="Proteomes" id="UP001152759">
    <property type="component" value="Chromosome 4"/>
</dbReference>
<keyword evidence="7" id="KW-1185">Reference proteome</keyword>
<comment type="function">
    <text evidence="5">A acetyltransferase, which acetylates the inositol ring of phosphatidylinositol during biosynthesis of GPI-anchor.</text>
</comment>
<feature type="transmembrane region" description="Helical" evidence="5">
    <location>
        <begin position="90"/>
        <end position="109"/>
    </location>
</feature>
<name>A0A9P0AAY8_BEMTA</name>
<keyword evidence="5" id="KW-0012">Acyltransferase</keyword>
<evidence type="ECO:0000256" key="2">
    <source>
        <dbReference type="ARBA" id="ARBA00022692"/>
    </source>
</evidence>
<dbReference type="PANTHER" id="PTHR20661">
    <property type="entry name" value="PHOSPHATIDYLINOSITOL-GLYCAN BIOSYNTHESIS CLASS W PROTEIN"/>
    <property type="match status" value="1"/>
</dbReference>
<proteinExistence type="inferred from homology"/>
<evidence type="ECO:0000256" key="5">
    <source>
        <dbReference type="RuleBase" id="RU280819"/>
    </source>
</evidence>
<comment type="subcellular location">
    <subcellularLocation>
        <location evidence="5">Endoplasmic reticulum membrane</location>
        <topology evidence="5">Multi-pass membrane protein</topology>
    </subcellularLocation>
    <subcellularLocation>
        <location evidence="1">Membrane</location>
        <topology evidence="1">Multi-pass membrane protein</topology>
    </subcellularLocation>
</comment>
<dbReference type="KEGG" id="btab:109031202"/>
<dbReference type="GO" id="GO:0005789">
    <property type="term" value="C:endoplasmic reticulum membrane"/>
    <property type="evidence" value="ECO:0007669"/>
    <property type="project" value="UniProtKB-SubCell"/>
</dbReference>